<dbReference type="Proteomes" id="UP000257109">
    <property type="component" value="Unassembled WGS sequence"/>
</dbReference>
<gene>
    <name evidence="1" type="ORF">CR513_43285</name>
</gene>
<accession>A0A371FEG5</accession>
<protein>
    <submittedName>
        <fullName evidence="1">Uncharacterized protein</fullName>
    </submittedName>
</protein>
<evidence type="ECO:0000313" key="2">
    <source>
        <dbReference type="Proteomes" id="UP000257109"/>
    </source>
</evidence>
<sequence>MAGISQHRLLTEWLTFLYSDIGFRPLALDIMYILYNPPLPPPFLPSSLLAYLPFRWSVDHAMPNFK</sequence>
<comment type="caution">
    <text evidence="1">The sequence shown here is derived from an EMBL/GenBank/DDBJ whole genome shotgun (WGS) entry which is preliminary data.</text>
</comment>
<reference evidence="1" key="1">
    <citation type="submission" date="2018-05" db="EMBL/GenBank/DDBJ databases">
        <title>Draft genome of Mucuna pruriens seed.</title>
        <authorList>
            <person name="Nnadi N.E."/>
            <person name="Vos R."/>
            <person name="Hasami M.H."/>
            <person name="Devisetty U.K."/>
            <person name="Aguiy J.C."/>
        </authorList>
    </citation>
    <scope>NUCLEOTIDE SEQUENCE [LARGE SCALE GENOMIC DNA]</scope>
    <source>
        <strain evidence="1">JCA_2017</strain>
    </source>
</reference>
<feature type="non-terminal residue" evidence="1">
    <location>
        <position position="66"/>
    </location>
</feature>
<name>A0A371FEG5_MUCPR</name>
<evidence type="ECO:0000313" key="1">
    <source>
        <dbReference type="EMBL" id="RDX76702.1"/>
    </source>
</evidence>
<proteinExistence type="predicted"/>
<keyword evidence="2" id="KW-1185">Reference proteome</keyword>
<organism evidence="1 2">
    <name type="scientific">Mucuna pruriens</name>
    <name type="common">Velvet bean</name>
    <name type="synonym">Dolichos pruriens</name>
    <dbReference type="NCBI Taxonomy" id="157652"/>
    <lineage>
        <taxon>Eukaryota</taxon>
        <taxon>Viridiplantae</taxon>
        <taxon>Streptophyta</taxon>
        <taxon>Embryophyta</taxon>
        <taxon>Tracheophyta</taxon>
        <taxon>Spermatophyta</taxon>
        <taxon>Magnoliopsida</taxon>
        <taxon>eudicotyledons</taxon>
        <taxon>Gunneridae</taxon>
        <taxon>Pentapetalae</taxon>
        <taxon>rosids</taxon>
        <taxon>fabids</taxon>
        <taxon>Fabales</taxon>
        <taxon>Fabaceae</taxon>
        <taxon>Papilionoideae</taxon>
        <taxon>50 kb inversion clade</taxon>
        <taxon>NPAAA clade</taxon>
        <taxon>indigoferoid/millettioid clade</taxon>
        <taxon>Phaseoleae</taxon>
        <taxon>Mucuna</taxon>
    </lineage>
</organism>
<dbReference type="AlphaFoldDB" id="A0A371FEG5"/>
<dbReference type="EMBL" id="QJKJ01009411">
    <property type="protein sequence ID" value="RDX76702.1"/>
    <property type="molecule type" value="Genomic_DNA"/>
</dbReference>
<feature type="non-terminal residue" evidence="1">
    <location>
        <position position="1"/>
    </location>
</feature>